<feature type="region of interest" description="Disordered" evidence="1">
    <location>
        <begin position="415"/>
        <end position="484"/>
    </location>
</feature>
<feature type="compositionally biased region" description="Basic residues" evidence="1">
    <location>
        <begin position="250"/>
        <end position="263"/>
    </location>
</feature>
<feature type="region of interest" description="Disordered" evidence="1">
    <location>
        <begin position="104"/>
        <end position="129"/>
    </location>
</feature>
<accession>A0A7S4AR97</accession>
<dbReference type="AlphaFoldDB" id="A0A7S4AR97"/>
<feature type="region of interest" description="Disordered" evidence="1">
    <location>
        <begin position="566"/>
        <end position="592"/>
    </location>
</feature>
<feature type="region of interest" description="Disordered" evidence="1">
    <location>
        <begin position="1"/>
        <end position="37"/>
    </location>
</feature>
<feature type="compositionally biased region" description="Acidic residues" evidence="1">
    <location>
        <begin position="116"/>
        <end position="129"/>
    </location>
</feature>
<proteinExistence type="predicted"/>
<dbReference type="EMBL" id="HBIX01024776">
    <property type="protein sequence ID" value="CAE0724330.1"/>
    <property type="molecule type" value="Transcribed_RNA"/>
</dbReference>
<name>A0A7S4AR97_9STRA</name>
<organism evidence="2">
    <name type="scientific">Pseudo-nitzschia australis</name>
    <dbReference type="NCBI Taxonomy" id="44445"/>
    <lineage>
        <taxon>Eukaryota</taxon>
        <taxon>Sar</taxon>
        <taxon>Stramenopiles</taxon>
        <taxon>Ochrophyta</taxon>
        <taxon>Bacillariophyta</taxon>
        <taxon>Bacillariophyceae</taxon>
        <taxon>Bacillariophycidae</taxon>
        <taxon>Bacillariales</taxon>
        <taxon>Bacillariaceae</taxon>
        <taxon>Pseudo-nitzschia</taxon>
    </lineage>
</organism>
<protein>
    <submittedName>
        <fullName evidence="2">Uncharacterized protein</fullName>
    </submittedName>
</protein>
<feature type="compositionally biased region" description="Basic and acidic residues" evidence="1">
    <location>
        <begin position="18"/>
        <end position="28"/>
    </location>
</feature>
<evidence type="ECO:0000256" key="1">
    <source>
        <dbReference type="SAM" id="MobiDB-lite"/>
    </source>
</evidence>
<feature type="compositionally biased region" description="Basic and acidic residues" evidence="1">
    <location>
        <begin position="279"/>
        <end position="302"/>
    </location>
</feature>
<evidence type="ECO:0000313" key="2">
    <source>
        <dbReference type="EMBL" id="CAE0724330.1"/>
    </source>
</evidence>
<feature type="compositionally biased region" description="Polar residues" evidence="1">
    <location>
        <begin position="415"/>
        <end position="448"/>
    </location>
</feature>
<gene>
    <name evidence="2" type="ORF">PAUS00366_LOCUS17086</name>
</gene>
<sequence>MSYPARGKAVPSSSSMGYRHDSMQRATDESGTASSSMQPQIIFFGKGGIEINFGNNNNNNNNKNNQHPDEALLEQMSQLNQLHFYPPDGSPVVQSLPRSSPIAIRRASVDGKKEIDESDTDDDDDSEIDVQGDAIKLQIKYGNKVTQTYAPDSTMLHSHSHSQLHPSNTTNRAVRDDKTSSSVLNAPYLGSMSGSSNQVSSLPPMSLAGNGIYLQEPPDTVVSYGSLRDSHQRGRFMDGPSSYREPSSGKIRHLDHRLRYHGKQAKELNIGERLQQSRKLKELRQMEESKKLREGSRKKNDGSDSNDATDGGEEQERKPSSLSAMMEDASKTKGVNASGLRAVENARREGYSPSSVGPERLAPIQKDNCDTAWTTTQSTHEHVTSMDLMDPSSRNMLSASLTAFELLKTTNTETFSHSSNDTIAGQQSFPTQRNRTTDSSTNCQQQATDDSRYHARGFQPLARSMSDPSPRFQSVSHSDTAPPTSRVLSVVQAEGLAAQMEQRAMHQPSGTVAAQLGAANYGTTGNINNYRVVCDDRDGTAPRSSTIVGSSSTTSLLTSQQRVNFFHSGSGHRSPHLDHDPNTDGAFGDMDL</sequence>
<feature type="compositionally biased region" description="Polar residues" evidence="1">
    <location>
        <begin position="471"/>
        <end position="484"/>
    </location>
</feature>
<feature type="region of interest" description="Disordered" evidence="1">
    <location>
        <begin position="231"/>
        <end position="362"/>
    </location>
</feature>
<reference evidence="2" key="1">
    <citation type="submission" date="2021-01" db="EMBL/GenBank/DDBJ databases">
        <authorList>
            <person name="Corre E."/>
            <person name="Pelletier E."/>
            <person name="Niang G."/>
            <person name="Scheremetjew M."/>
            <person name="Finn R."/>
            <person name="Kale V."/>
            <person name="Holt S."/>
            <person name="Cochrane G."/>
            <person name="Meng A."/>
            <person name="Brown T."/>
            <person name="Cohen L."/>
        </authorList>
    </citation>
    <scope>NUCLEOTIDE SEQUENCE</scope>
    <source>
        <strain evidence="2">10249 10 AB</strain>
    </source>
</reference>
<feature type="region of interest" description="Disordered" evidence="1">
    <location>
        <begin position="156"/>
        <end position="176"/>
    </location>
</feature>